<dbReference type="PANTHER" id="PTHR34535">
    <property type="entry name" value="HYDROGENASE MATURATION FACTOR HYPA"/>
    <property type="match status" value="1"/>
</dbReference>
<feature type="binding site" evidence="5">
    <location>
        <position position="2"/>
    </location>
    <ligand>
        <name>Ni(2+)</name>
        <dbReference type="ChEBI" id="CHEBI:49786"/>
    </ligand>
</feature>
<keyword evidence="3 5" id="KW-0479">Metal-binding</keyword>
<protein>
    <recommendedName>
        <fullName evidence="5">Hydrogenase maturation factor HypA</fullName>
    </recommendedName>
</protein>
<evidence type="ECO:0000256" key="4">
    <source>
        <dbReference type="ARBA" id="ARBA00022833"/>
    </source>
</evidence>
<organism evidence="6 7">
    <name type="scientific">Nocardia stercoris</name>
    <dbReference type="NCBI Taxonomy" id="2483361"/>
    <lineage>
        <taxon>Bacteria</taxon>
        <taxon>Bacillati</taxon>
        <taxon>Actinomycetota</taxon>
        <taxon>Actinomycetes</taxon>
        <taxon>Mycobacteriales</taxon>
        <taxon>Nocardiaceae</taxon>
        <taxon>Nocardia</taxon>
    </lineage>
</organism>
<dbReference type="PIRSF" id="PIRSF004761">
    <property type="entry name" value="Hydrgn_mat_HypA"/>
    <property type="match status" value="1"/>
</dbReference>
<comment type="function">
    <text evidence="5">Involved in the maturation of [NiFe] hydrogenases. Required for nickel insertion into the metal center of the hydrogenase.</text>
</comment>
<dbReference type="InterPro" id="IPR020538">
    <property type="entry name" value="Hydgase_Ni_incorp_HypA/HybF_CS"/>
</dbReference>
<evidence type="ECO:0000256" key="1">
    <source>
        <dbReference type="ARBA" id="ARBA00010748"/>
    </source>
</evidence>
<accession>A0A3M2KUD0</accession>
<feature type="binding site" evidence="5">
    <location>
        <position position="70"/>
    </location>
    <ligand>
        <name>Zn(2+)</name>
        <dbReference type="ChEBI" id="CHEBI:29105"/>
    </ligand>
</feature>
<name>A0A3M2KUD0_9NOCA</name>
<evidence type="ECO:0000256" key="3">
    <source>
        <dbReference type="ARBA" id="ARBA00022723"/>
    </source>
</evidence>
<dbReference type="Proteomes" id="UP000279275">
    <property type="component" value="Unassembled WGS sequence"/>
</dbReference>
<proteinExistence type="inferred from homology"/>
<gene>
    <name evidence="5" type="primary">hypA</name>
    <name evidence="6" type="ORF">EBN03_29635</name>
</gene>
<feature type="binding site" evidence="5">
    <location>
        <position position="88"/>
    </location>
    <ligand>
        <name>Zn(2+)</name>
        <dbReference type="ChEBI" id="CHEBI:29105"/>
    </ligand>
</feature>
<keyword evidence="2 5" id="KW-0533">Nickel</keyword>
<dbReference type="RefSeq" id="WP_122191447.1">
    <property type="nucleotide sequence ID" value="NZ_RFFH01000020.1"/>
</dbReference>
<dbReference type="InterPro" id="IPR000688">
    <property type="entry name" value="HypA/HybF"/>
</dbReference>
<evidence type="ECO:0000256" key="5">
    <source>
        <dbReference type="HAMAP-Rule" id="MF_00213"/>
    </source>
</evidence>
<dbReference type="GO" id="GO:0016151">
    <property type="term" value="F:nickel cation binding"/>
    <property type="evidence" value="ECO:0007669"/>
    <property type="project" value="UniProtKB-UniRule"/>
</dbReference>
<comment type="similarity">
    <text evidence="1 5">Belongs to the HypA/HybF family.</text>
</comment>
<dbReference type="OrthoDB" id="288014at2"/>
<dbReference type="HAMAP" id="MF_00213">
    <property type="entry name" value="HypA_HybF"/>
    <property type="match status" value="1"/>
</dbReference>
<dbReference type="GO" id="GO:0051604">
    <property type="term" value="P:protein maturation"/>
    <property type="evidence" value="ECO:0007669"/>
    <property type="project" value="InterPro"/>
</dbReference>
<sequence length="124" mass="12723">MHELAIAQGIVDGVVEHAGARRVHQVTVAVGALCAVVPDALRFAFELAAEGTVAEGAELIVEDVPARAACRSCGADFVLRDPIPLCACGSADISVRSGLDLRISSMEVSDPCARPAAAAATVER</sequence>
<feature type="binding site" evidence="5">
    <location>
        <position position="86"/>
    </location>
    <ligand>
        <name>Zn(2+)</name>
        <dbReference type="ChEBI" id="CHEBI:29105"/>
    </ligand>
</feature>
<dbReference type="AlphaFoldDB" id="A0A3M2KUD0"/>
<comment type="caution">
    <text evidence="6">The sequence shown here is derived from an EMBL/GenBank/DDBJ whole genome shotgun (WGS) entry which is preliminary data.</text>
</comment>
<dbReference type="Pfam" id="PF01155">
    <property type="entry name" value="HypA"/>
    <property type="match status" value="1"/>
</dbReference>
<dbReference type="GO" id="GO:0008270">
    <property type="term" value="F:zinc ion binding"/>
    <property type="evidence" value="ECO:0007669"/>
    <property type="project" value="UniProtKB-UniRule"/>
</dbReference>
<dbReference type="PROSITE" id="PS01249">
    <property type="entry name" value="HYPA"/>
    <property type="match status" value="1"/>
</dbReference>
<dbReference type="PANTHER" id="PTHR34535:SF3">
    <property type="entry name" value="HYDROGENASE MATURATION FACTOR HYPA"/>
    <property type="match status" value="1"/>
</dbReference>
<dbReference type="EMBL" id="RFFH01000020">
    <property type="protein sequence ID" value="RMI28574.1"/>
    <property type="molecule type" value="Genomic_DNA"/>
</dbReference>
<evidence type="ECO:0000313" key="6">
    <source>
        <dbReference type="EMBL" id="RMI28574.1"/>
    </source>
</evidence>
<keyword evidence="7" id="KW-1185">Reference proteome</keyword>
<evidence type="ECO:0000313" key="7">
    <source>
        <dbReference type="Proteomes" id="UP000279275"/>
    </source>
</evidence>
<keyword evidence="4 5" id="KW-0862">Zinc</keyword>
<evidence type="ECO:0000256" key="2">
    <source>
        <dbReference type="ARBA" id="ARBA00022596"/>
    </source>
</evidence>
<dbReference type="Gene3D" id="3.30.2320.80">
    <property type="match status" value="1"/>
</dbReference>
<feature type="binding site" evidence="5">
    <location>
        <position position="73"/>
    </location>
    <ligand>
        <name>Zn(2+)</name>
        <dbReference type="ChEBI" id="CHEBI:29105"/>
    </ligand>
</feature>
<reference evidence="6 7" key="1">
    <citation type="submission" date="2018-10" db="EMBL/GenBank/DDBJ databases">
        <title>Isolation from cow dung.</title>
        <authorList>
            <person name="Ling L."/>
        </authorList>
    </citation>
    <scope>NUCLEOTIDE SEQUENCE [LARGE SCALE GENOMIC DNA]</scope>
    <source>
        <strain evidence="6 7">NEAU-LL90</strain>
    </source>
</reference>